<evidence type="ECO:0000256" key="1">
    <source>
        <dbReference type="SAM" id="MobiDB-lite"/>
    </source>
</evidence>
<evidence type="ECO:0000256" key="2">
    <source>
        <dbReference type="SAM" id="SignalP"/>
    </source>
</evidence>
<name>A0A150GEA5_GONPE</name>
<gene>
    <name evidence="3" type="ORF">GPECTOR_30g265</name>
</gene>
<dbReference type="EMBL" id="LSYV01000031">
    <property type="protein sequence ID" value="KXZ48169.1"/>
    <property type="molecule type" value="Genomic_DNA"/>
</dbReference>
<accession>A0A150GEA5</accession>
<feature type="chain" id="PRO_5007562024" evidence="2">
    <location>
        <begin position="25"/>
        <end position="261"/>
    </location>
</feature>
<feature type="signal peptide" evidence="2">
    <location>
        <begin position="1"/>
        <end position="24"/>
    </location>
</feature>
<feature type="compositionally biased region" description="Basic and acidic residues" evidence="1">
    <location>
        <begin position="242"/>
        <end position="255"/>
    </location>
</feature>
<dbReference type="AlphaFoldDB" id="A0A150GEA5"/>
<organism evidence="3 4">
    <name type="scientific">Gonium pectorale</name>
    <name type="common">Green alga</name>
    <dbReference type="NCBI Taxonomy" id="33097"/>
    <lineage>
        <taxon>Eukaryota</taxon>
        <taxon>Viridiplantae</taxon>
        <taxon>Chlorophyta</taxon>
        <taxon>core chlorophytes</taxon>
        <taxon>Chlorophyceae</taxon>
        <taxon>CS clade</taxon>
        <taxon>Chlamydomonadales</taxon>
        <taxon>Volvocaceae</taxon>
        <taxon>Gonium</taxon>
    </lineage>
</organism>
<feature type="region of interest" description="Disordered" evidence="1">
    <location>
        <begin position="219"/>
        <end position="261"/>
    </location>
</feature>
<keyword evidence="4" id="KW-1185">Reference proteome</keyword>
<dbReference type="Proteomes" id="UP000075714">
    <property type="component" value="Unassembled WGS sequence"/>
</dbReference>
<reference evidence="4" key="1">
    <citation type="journal article" date="2016" name="Nat. Commun.">
        <title>The Gonium pectorale genome demonstrates co-option of cell cycle regulation during the evolution of multicellularity.</title>
        <authorList>
            <person name="Hanschen E.R."/>
            <person name="Marriage T.N."/>
            <person name="Ferris P.J."/>
            <person name="Hamaji T."/>
            <person name="Toyoda A."/>
            <person name="Fujiyama A."/>
            <person name="Neme R."/>
            <person name="Noguchi H."/>
            <person name="Minakuchi Y."/>
            <person name="Suzuki M."/>
            <person name="Kawai-Toyooka H."/>
            <person name="Smith D.R."/>
            <person name="Sparks H."/>
            <person name="Anderson J."/>
            <person name="Bakaric R."/>
            <person name="Luria V."/>
            <person name="Karger A."/>
            <person name="Kirschner M.W."/>
            <person name="Durand P.M."/>
            <person name="Michod R.E."/>
            <person name="Nozaki H."/>
            <person name="Olson B.J."/>
        </authorList>
    </citation>
    <scope>NUCLEOTIDE SEQUENCE [LARGE SCALE GENOMIC DNA]</scope>
    <source>
        <strain evidence="4">NIES-2863</strain>
    </source>
</reference>
<evidence type="ECO:0000313" key="3">
    <source>
        <dbReference type="EMBL" id="KXZ48169.1"/>
    </source>
</evidence>
<protein>
    <submittedName>
        <fullName evidence="3">Uncharacterized protein</fullName>
    </submittedName>
</protein>
<dbReference type="STRING" id="33097.A0A150GEA5"/>
<sequence>MLRALARCLLARAAAAGAAGGSAARSPPPRGDELADLQDAVRLLASELHSKRTVLSFAMLADITVSLEAVLPLTGWPLRDPRLLTDLLAQLPRAAATAAAAAAPPNASATASAHAPPPAPLGELCRAFGSAHALALRCAEAGGAGRASAEVPALLERLRQFLASEVLGDGRAAMERLRGADLASMAAAVRLANKYGAPVSQPFMDLLTARVSSVLSAAATDDGSVGGGRELQDVGGQTGGRGEGRKLETKERESGLRVSMR</sequence>
<proteinExistence type="predicted"/>
<evidence type="ECO:0000313" key="4">
    <source>
        <dbReference type="Proteomes" id="UP000075714"/>
    </source>
</evidence>
<comment type="caution">
    <text evidence="3">The sequence shown here is derived from an EMBL/GenBank/DDBJ whole genome shotgun (WGS) entry which is preliminary data.</text>
</comment>
<keyword evidence="2" id="KW-0732">Signal</keyword>